<dbReference type="EMBL" id="DPBP01000028">
    <property type="protein sequence ID" value="HCE17526.1"/>
    <property type="molecule type" value="Genomic_DNA"/>
</dbReference>
<gene>
    <name evidence="2" type="ORF">DEQ80_06675</name>
</gene>
<reference evidence="2 3" key="1">
    <citation type="journal article" date="2018" name="Nat. Biotechnol.">
        <title>A standardized bacterial taxonomy based on genome phylogeny substantially revises the tree of life.</title>
        <authorList>
            <person name="Parks D.H."/>
            <person name="Chuvochina M."/>
            <person name="Waite D.W."/>
            <person name="Rinke C."/>
            <person name="Skarshewski A."/>
            <person name="Chaumeil P.A."/>
            <person name="Hugenholtz P."/>
        </authorList>
    </citation>
    <scope>NUCLEOTIDE SEQUENCE [LARGE SCALE GENOMIC DNA]</scope>
    <source>
        <strain evidence="2">UBA8781</strain>
    </source>
</reference>
<evidence type="ECO:0000313" key="2">
    <source>
        <dbReference type="EMBL" id="HCE17526.1"/>
    </source>
</evidence>
<organism evidence="2 3">
    <name type="scientific">Anaerolinea thermolimosa</name>
    <dbReference type="NCBI Taxonomy" id="229919"/>
    <lineage>
        <taxon>Bacteria</taxon>
        <taxon>Bacillati</taxon>
        <taxon>Chloroflexota</taxon>
        <taxon>Anaerolineae</taxon>
        <taxon>Anaerolineales</taxon>
        <taxon>Anaerolineaceae</taxon>
        <taxon>Anaerolinea</taxon>
    </lineage>
</organism>
<proteinExistence type="predicted"/>
<name>A0A3D1JIS3_9CHLR</name>
<sequence length="323" mass="37039">MTFDQSLDDVRVESMFFGEGYMKIERPWARLGIGILVTVIVVIVGFSWVAAIIPTWGSTSQEVALELPGDKLVPTPDILWNHAITIRAPAKAIYPWLIQMGDSRAAFYSITFIENLFCMTSGECRYVNADRIHEEWQNPVKGKQGIIMDFLVIHDYQPDQYVLATATDKMPLKWTWLWYIQPVNELTSRLIVRHRIDVPEEFPRQAFTWIMNMGYVMERAMMLGIRDRSEGHLPSSWEEPLGAAIWLLVFALGVVAAVDFVRYPSGYHALGVGLEAIIILFILTFIQPPMWVRGVLLLMVVSGIVVVYWRRSGRRLFLTRRST</sequence>
<feature type="transmembrane region" description="Helical" evidence="1">
    <location>
        <begin position="31"/>
        <end position="53"/>
    </location>
</feature>
<dbReference type="STRING" id="229919.GCA_001050195_01796"/>
<evidence type="ECO:0000256" key="1">
    <source>
        <dbReference type="SAM" id="Phobius"/>
    </source>
</evidence>
<dbReference type="AlphaFoldDB" id="A0A3D1JIS3"/>
<protein>
    <recommendedName>
        <fullName evidence="4">SRPBCC family protein</fullName>
    </recommendedName>
</protein>
<keyword evidence="1" id="KW-0812">Transmembrane</keyword>
<feature type="transmembrane region" description="Helical" evidence="1">
    <location>
        <begin position="243"/>
        <end position="261"/>
    </location>
</feature>
<dbReference type="Proteomes" id="UP000264141">
    <property type="component" value="Unassembled WGS sequence"/>
</dbReference>
<comment type="caution">
    <text evidence="2">The sequence shown here is derived from an EMBL/GenBank/DDBJ whole genome shotgun (WGS) entry which is preliminary data.</text>
</comment>
<feature type="transmembrane region" description="Helical" evidence="1">
    <location>
        <begin position="292"/>
        <end position="310"/>
    </location>
</feature>
<evidence type="ECO:0008006" key="4">
    <source>
        <dbReference type="Google" id="ProtNLM"/>
    </source>
</evidence>
<feature type="transmembrane region" description="Helical" evidence="1">
    <location>
        <begin position="268"/>
        <end position="286"/>
    </location>
</feature>
<keyword evidence="1" id="KW-0472">Membrane</keyword>
<accession>A0A3D1JIS3</accession>
<keyword evidence="1" id="KW-1133">Transmembrane helix</keyword>
<evidence type="ECO:0000313" key="3">
    <source>
        <dbReference type="Proteomes" id="UP000264141"/>
    </source>
</evidence>